<reference evidence="2" key="1">
    <citation type="submission" date="2022-11" db="EMBL/GenBank/DDBJ databases">
        <authorList>
            <person name="Petersen C."/>
        </authorList>
    </citation>
    <scope>NUCLEOTIDE SEQUENCE</scope>
    <source>
        <strain evidence="2">IBT 19713</strain>
    </source>
</reference>
<sequence length="92" mass="10551">MFFVRGGNESDGYKYQQESSNRWTSDKRKQLLKTHQLQYNFPIHAFADQRQITMGVFVWWWGTAGASEGTGTEIPKDEWWWWGTAGTSAGGG</sequence>
<organism evidence="2 3">
    <name type="scientific">Penicillium chermesinum</name>
    <dbReference type="NCBI Taxonomy" id="63820"/>
    <lineage>
        <taxon>Eukaryota</taxon>
        <taxon>Fungi</taxon>
        <taxon>Dikarya</taxon>
        <taxon>Ascomycota</taxon>
        <taxon>Pezizomycotina</taxon>
        <taxon>Eurotiomycetes</taxon>
        <taxon>Eurotiomycetidae</taxon>
        <taxon>Eurotiales</taxon>
        <taxon>Aspergillaceae</taxon>
        <taxon>Penicillium</taxon>
    </lineage>
</organism>
<reference evidence="2" key="2">
    <citation type="journal article" date="2023" name="IMA Fungus">
        <title>Comparative genomic study of the Penicillium genus elucidates a diverse pangenome and 15 lateral gene transfer events.</title>
        <authorList>
            <person name="Petersen C."/>
            <person name="Sorensen T."/>
            <person name="Nielsen M.R."/>
            <person name="Sondergaard T.E."/>
            <person name="Sorensen J.L."/>
            <person name="Fitzpatrick D.A."/>
            <person name="Frisvad J.C."/>
            <person name="Nielsen K.L."/>
        </authorList>
    </citation>
    <scope>NUCLEOTIDE SEQUENCE</scope>
    <source>
        <strain evidence="2">IBT 19713</strain>
    </source>
</reference>
<dbReference type="Proteomes" id="UP001150941">
    <property type="component" value="Unassembled WGS sequence"/>
</dbReference>
<name>A0A9W9TKD1_9EURO</name>
<dbReference type="EMBL" id="JAPQKS010000005">
    <property type="protein sequence ID" value="KAJ5226011.1"/>
    <property type="molecule type" value="Genomic_DNA"/>
</dbReference>
<keyword evidence="3" id="KW-1185">Reference proteome</keyword>
<evidence type="ECO:0000313" key="2">
    <source>
        <dbReference type="EMBL" id="KAJ5226011.1"/>
    </source>
</evidence>
<dbReference type="GeneID" id="83203835"/>
<evidence type="ECO:0000256" key="1">
    <source>
        <dbReference type="SAM" id="MobiDB-lite"/>
    </source>
</evidence>
<feature type="region of interest" description="Disordered" evidence="1">
    <location>
        <begin position="1"/>
        <end position="21"/>
    </location>
</feature>
<dbReference type="RefSeq" id="XP_058329422.1">
    <property type="nucleotide sequence ID" value="XM_058476532.1"/>
</dbReference>
<gene>
    <name evidence="2" type="ORF">N7468_007236</name>
</gene>
<protein>
    <submittedName>
        <fullName evidence="2">Uncharacterized protein</fullName>
    </submittedName>
</protein>
<comment type="caution">
    <text evidence="2">The sequence shown here is derived from an EMBL/GenBank/DDBJ whole genome shotgun (WGS) entry which is preliminary data.</text>
</comment>
<evidence type="ECO:0000313" key="3">
    <source>
        <dbReference type="Proteomes" id="UP001150941"/>
    </source>
</evidence>
<proteinExistence type="predicted"/>
<dbReference type="AlphaFoldDB" id="A0A9W9TKD1"/>
<accession>A0A9W9TKD1</accession>